<comment type="caution">
    <text evidence="1">The sequence shown here is derived from an EMBL/GenBank/DDBJ whole genome shotgun (WGS) entry which is preliminary data.</text>
</comment>
<dbReference type="Proteomes" id="UP000276133">
    <property type="component" value="Unassembled WGS sequence"/>
</dbReference>
<accession>A0A3M7SHC6</accession>
<proteinExistence type="predicted"/>
<protein>
    <submittedName>
        <fullName evidence="1">Uncharacterized protein</fullName>
    </submittedName>
</protein>
<organism evidence="1 2">
    <name type="scientific">Brachionus plicatilis</name>
    <name type="common">Marine rotifer</name>
    <name type="synonym">Brachionus muelleri</name>
    <dbReference type="NCBI Taxonomy" id="10195"/>
    <lineage>
        <taxon>Eukaryota</taxon>
        <taxon>Metazoa</taxon>
        <taxon>Spiralia</taxon>
        <taxon>Gnathifera</taxon>
        <taxon>Rotifera</taxon>
        <taxon>Eurotatoria</taxon>
        <taxon>Monogononta</taxon>
        <taxon>Pseudotrocha</taxon>
        <taxon>Ploima</taxon>
        <taxon>Brachionidae</taxon>
        <taxon>Brachionus</taxon>
    </lineage>
</organism>
<gene>
    <name evidence="1" type="ORF">BpHYR1_032808</name>
</gene>
<dbReference type="EMBL" id="REGN01001391">
    <property type="protein sequence ID" value="RNA34980.1"/>
    <property type="molecule type" value="Genomic_DNA"/>
</dbReference>
<evidence type="ECO:0000313" key="1">
    <source>
        <dbReference type="EMBL" id="RNA34980.1"/>
    </source>
</evidence>
<dbReference type="AlphaFoldDB" id="A0A3M7SHC6"/>
<keyword evidence="2" id="KW-1185">Reference proteome</keyword>
<evidence type="ECO:0000313" key="2">
    <source>
        <dbReference type="Proteomes" id="UP000276133"/>
    </source>
</evidence>
<reference evidence="1 2" key="1">
    <citation type="journal article" date="2018" name="Sci. Rep.">
        <title>Genomic signatures of local adaptation to the degree of environmental predictability in rotifers.</title>
        <authorList>
            <person name="Franch-Gras L."/>
            <person name="Hahn C."/>
            <person name="Garcia-Roger E.M."/>
            <person name="Carmona M.J."/>
            <person name="Serra M."/>
            <person name="Gomez A."/>
        </authorList>
    </citation>
    <scope>NUCLEOTIDE SEQUENCE [LARGE SCALE GENOMIC DNA]</scope>
    <source>
        <strain evidence="1">HYR1</strain>
    </source>
</reference>
<sequence>MQIRIFWLICRTWRPSTSPFFTVTRCRCWRKSCAQLLFQILFNFVRRVDFGFDLSLGIVDFFLNSVQFVSKVSARLAQPRTIGHIFNIGTVSMKASVTSVAKHHFVFVIRLVTFAAYLAFDALPIVISDAGPVDQSWIELETNGMNVFGAGRA</sequence>
<name>A0A3M7SHC6_BRAPC</name>